<feature type="compositionally biased region" description="Basic and acidic residues" evidence="3">
    <location>
        <begin position="394"/>
        <end position="410"/>
    </location>
</feature>
<dbReference type="PANTHER" id="PTHR47957">
    <property type="entry name" value="ATP-DEPENDENT HELICASE HRQ1"/>
    <property type="match status" value="1"/>
</dbReference>
<keyword evidence="5" id="KW-0378">Hydrolase</keyword>
<keyword evidence="1" id="KW-0547">Nucleotide-binding</keyword>
<evidence type="ECO:0000256" key="2">
    <source>
        <dbReference type="ARBA" id="ARBA00022840"/>
    </source>
</evidence>
<dbReference type="GO" id="GO:0004386">
    <property type="term" value="F:helicase activity"/>
    <property type="evidence" value="ECO:0007669"/>
    <property type="project" value="UniProtKB-KW"/>
</dbReference>
<gene>
    <name evidence="5" type="ORF">ACFOLH_02455</name>
</gene>
<evidence type="ECO:0000256" key="1">
    <source>
        <dbReference type="ARBA" id="ARBA00022741"/>
    </source>
</evidence>
<feature type="domain" description="Helicase ATP-binding" evidence="4">
    <location>
        <begin position="111"/>
        <end position="386"/>
    </location>
</feature>
<name>A0ABV7WCV3_9MICO</name>
<dbReference type="Pfam" id="PF09369">
    <property type="entry name" value="MZB"/>
    <property type="match status" value="1"/>
</dbReference>
<feature type="region of interest" description="Disordered" evidence="3">
    <location>
        <begin position="393"/>
        <end position="414"/>
    </location>
</feature>
<dbReference type="SMART" id="SM00490">
    <property type="entry name" value="HELICc"/>
    <property type="match status" value="1"/>
</dbReference>
<dbReference type="PROSITE" id="PS51192">
    <property type="entry name" value="HELICASE_ATP_BIND_1"/>
    <property type="match status" value="1"/>
</dbReference>
<proteinExistence type="predicted"/>
<dbReference type="InterPro" id="IPR011545">
    <property type="entry name" value="DEAD/DEAH_box_helicase_dom"/>
</dbReference>
<evidence type="ECO:0000256" key="3">
    <source>
        <dbReference type="SAM" id="MobiDB-lite"/>
    </source>
</evidence>
<evidence type="ECO:0000313" key="5">
    <source>
        <dbReference type="EMBL" id="MFC3687199.1"/>
    </source>
</evidence>
<dbReference type="InterPro" id="IPR014001">
    <property type="entry name" value="Helicase_ATP-bd"/>
</dbReference>
<dbReference type="InterPro" id="IPR001650">
    <property type="entry name" value="Helicase_C-like"/>
</dbReference>
<accession>A0ABV7WCV3</accession>
<dbReference type="InterPro" id="IPR018973">
    <property type="entry name" value="MZB"/>
</dbReference>
<keyword evidence="5" id="KW-0347">Helicase</keyword>
<dbReference type="RefSeq" id="WP_340289465.1">
    <property type="nucleotide sequence ID" value="NZ_JBBEOI010000008.1"/>
</dbReference>
<dbReference type="Pfam" id="PF00271">
    <property type="entry name" value="Helicase_C"/>
    <property type="match status" value="1"/>
</dbReference>
<dbReference type="SMART" id="SM00487">
    <property type="entry name" value="DEXDc"/>
    <property type="match status" value="1"/>
</dbReference>
<reference evidence="6" key="1">
    <citation type="journal article" date="2019" name="Int. J. Syst. Evol. Microbiol.">
        <title>The Global Catalogue of Microorganisms (GCM) 10K type strain sequencing project: providing services to taxonomists for standard genome sequencing and annotation.</title>
        <authorList>
            <consortium name="The Broad Institute Genomics Platform"/>
            <consortium name="The Broad Institute Genome Sequencing Center for Infectious Disease"/>
            <person name="Wu L."/>
            <person name="Ma J."/>
        </authorList>
    </citation>
    <scope>NUCLEOTIDE SEQUENCE [LARGE SCALE GENOMIC DNA]</scope>
    <source>
        <strain evidence="6">NCAIM B.02333</strain>
    </source>
</reference>
<dbReference type="Proteomes" id="UP001595685">
    <property type="component" value="Unassembled WGS sequence"/>
</dbReference>
<feature type="region of interest" description="Disordered" evidence="3">
    <location>
        <begin position="153"/>
        <end position="174"/>
    </location>
</feature>
<protein>
    <submittedName>
        <fullName evidence="5">DEAD/DEAH box helicase</fullName>
    </submittedName>
</protein>
<dbReference type="SUPFAM" id="SSF52540">
    <property type="entry name" value="P-loop containing nucleoside triphosphate hydrolases"/>
    <property type="match status" value="2"/>
</dbReference>
<evidence type="ECO:0000259" key="4">
    <source>
        <dbReference type="PROSITE" id="PS51192"/>
    </source>
</evidence>
<evidence type="ECO:0000313" key="6">
    <source>
        <dbReference type="Proteomes" id="UP001595685"/>
    </source>
</evidence>
<keyword evidence="6" id="KW-1185">Reference proteome</keyword>
<organism evidence="5 6">
    <name type="scientific">Aquipuribacter hungaricus</name>
    <dbReference type="NCBI Taxonomy" id="545624"/>
    <lineage>
        <taxon>Bacteria</taxon>
        <taxon>Bacillati</taxon>
        <taxon>Actinomycetota</taxon>
        <taxon>Actinomycetes</taxon>
        <taxon>Micrococcales</taxon>
        <taxon>Intrasporangiaceae</taxon>
        <taxon>Aquipuribacter</taxon>
    </lineage>
</organism>
<keyword evidence="2" id="KW-0067">ATP-binding</keyword>
<sequence length="1747" mass="190116">MDQPLTPMGLAQDLRDAYLRYFDTAFWLADESLMRERRDLLEAPGALVGETMIEPVVPYPGTEDFSQALDLVGASRRTGAAVAKALFPWEERLEHLKLRYHQAVALRGSLKDGAADGRNVVITSGTGSGKTESFLLPILLRLAEEATTWTSQPSQDEWWASSDPQWRPARHGETRPPAMRAMVLYPTNALVEDQMTRLRRAVGVLRTELGQPLWFGRYTSGTMGTGATPSRAAAREVGADIRALAAERVSLEAARSESIDLSQFVDPRGGEVLTRWDMIAHAPDVLVTNYSMLNTVMMRGFEAPMFEQTRRYLADDPARTFTLVVDELHLYRGTQGSEVAMIVRSLLRRLGLAPDSPQIRVMATSASLEADTKGLAYLEQFFGLPRESFVVEPGRPRPLPERPSLDREAVRNGTASPATVSAAVAAACSDAGRLRATSPAALAARLFGDEDDGAELFAHALRILAAAGSEDTAELVPLRGHVFVRSPRGLWACSNPHCSGAPADRSAAVGRLFSAPTSSCSDCGSRVLELLYCYECGDASLGGFVLGPVGDDLLIGPGPVDEKQAGKQVFQRSSTEYVWYRPGLLPTGETWTREGVTLAFAPVTFDPVLGHVQRGGAAATGLALVHSGATEGDRIPSLPTRCPACRFDSPAQSRNGAKFRDGQVRSPIRAHTSGLGATTQLFLSQLVRSLAAGKAGRAAVEDSRTIVFTDSRDDAARTAAGVALNHHRDVVRQLLRRSVLDQDDPLKGLDTMDVLEAASKGLVEAFIARQKQRGGLALDASDEAALSAAGELLGLDPAVPLSGVIDRVAEELVALGMNPAGPNPYEQYLEAERATPWFRAFAPPRPGLWETPPIHTGRERLLSSLRQAVTDAVFDRARRDLESVGIAYAVAKGWRPVEGPMSPEEQEQLLGSVLRLLGLRGRWEGSRRGGVEPQAAVPAFVRRYVERSVGTAEEVLEQLERLMAGAEVNRAVSGWLLRPAALDTTLALQPAGGRRWRCRNCRFVHLQPSLGTCVNPQCHGRDLEALDGAPEVDYYAWLAGEEPRRLAIAELTGQTKPLALQRDRQRWFKGALTLSENELTHELDVLSVTTTMEVGVDIGTLRATMMANMPPQRFNYQQRVGRAGRAGQALSFAVTICRDRTHDEYYFGRTSRITGDVPPQPFLDLARRRIVQRVVAALCLRAAFLSLPTADRPRWTGASNHGTFGQLVDWSTVAPAVRAWLAHDPEVEDIVVRLSHGTELTEADTRGITSWVREELVDQVTAVVSSEQGTVDTELSAALARNGILPMFGFPTRVRQLWDAPIRSKQWLEERVVADRPLHMAVSSFAPGAQVVKDGLVHVVDGFVAYRPKGKAVEAVNPLGPGHPLSRCPSCGRSELRQTTSCPECHAEMDSLVLYEPRGFKTDYKARPFDDVVDLSSSAGMPVLSPPTRPHATVQLPHADLAVFEQSRLVTINDGNGRGFEMVPSQHGGLEARPGRPGAAEVSVIGEVRVTDALVVTPARLDLPTGAVALYDSSQPAGRACYTSLAEVIRRGAQSLLDLDPSELTVGLLPRRVPVIGAAEPDVQAQVAAAVFLADTAENGAGYAVELGEEATFRKLIETTFDDLTERWEGDGGHSARCEVSCPDCLRSYDNSRQHPSLDWRLALDMLEVLGGRQLSLARSLRAGERGVAAAAKELGCTFEEVHGVWMLARGQSAVLLSHPLWRTDERYLDEVQAEAHVVAESRYGRVSWVDARSFRLNPLVAWPFLQ</sequence>
<dbReference type="InterPro" id="IPR027417">
    <property type="entry name" value="P-loop_NTPase"/>
</dbReference>
<comment type="caution">
    <text evidence="5">The sequence shown here is derived from an EMBL/GenBank/DDBJ whole genome shotgun (WGS) entry which is preliminary data.</text>
</comment>
<dbReference type="PANTHER" id="PTHR47957:SF3">
    <property type="entry name" value="ATP-DEPENDENT HELICASE HRQ1"/>
    <property type="match status" value="1"/>
</dbReference>
<dbReference type="Gene3D" id="3.40.50.300">
    <property type="entry name" value="P-loop containing nucleotide triphosphate hydrolases"/>
    <property type="match status" value="2"/>
</dbReference>
<dbReference type="Pfam" id="PF00270">
    <property type="entry name" value="DEAD"/>
    <property type="match status" value="1"/>
</dbReference>
<dbReference type="EMBL" id="JBHRWW010000001">
    <property type="protein sequence ID" value="MFC3687199.1"/>
    <property type="molecule type" value="Genomic_DNA"/>
</dbReference>